<sequence>MLFIVIAMLHRSTKYLRSENYQTNDMSKNNPVILSVFLGGGEGVCGGIQVQHHKAADEQPSHITLIGFVQASSKAETSCNRIQLRSASNDSVKSLRFTFVFLFLFGQVPISPCPS</sequence>
<dbReference type="EMBL" id="GISG01026610">
    <property type="protein sequence ID" value="MBA4619743.1"/>
    <property type="molecule type" value="Transcribed_RNA"/>
</dbReference>
<dbReference type="AlphaFoldDB" id="A0A7C9CMU3"/>
<dbReference type="EMBL" id="GISG01026611">
    <property type="protein sequence ID" value="MBA4619744.1"/>
    <property type="molecule type" value="Transcribed_RNA"/>
</dbReference>
<organism evidence="1">
    <name type="scientific">Opuntia streptacantha</name>
    <name type="common">Prickly pear cactus</name>
    <name type="synonym">Opuntia cardona</name>
    <dbReference type="NCBI Taxonomy" id="393608"/>
    <lineage>
        <taxon>Eukaryota</taxon>
        <taxon>Viridiplantae</taxon>
        <taxon>Streptophyta</taxon>
        <taxon>Embryophyta</taxon>
        <taxon>Tracheophyta</taxon>
        <taxon>Spermatophyta</taxon>
        <taxon>Magnoliopsida</taxon>
        <taxon>eudicotyledons</taxon>
        <taxon>Gunneridae</taxon>
        <taxon>Pentapetalae</taxon>
        <taxon>Caryophyllales</taxon>
        <taxon>Cactineae</taxon>
        <taxon>Cactaceae</taxon>
        <taxon>Opuntioideae</taxon>
        <taxon>Opuntia</taxon>
    </lineage>
</organism>
<evidence type="ECO:0000313" key="1">
    <source>
        <dbReference type="EMBL" id="MBA4619743.1"/>
    </source>
</evidence>
<reference evidence="1" key="2">
    <citation type="submission" date="2020-07" db="EMBL/GenBank/DDBJ databases">
        <authorList>
            <person name="Vera ALvarez R."/>
            <person name="Arias-Moreno D.M."/>
            <person name="Jimenez-Jacinto V."/>
            <person name="Jimenez-Bremont J.F."/>
            <person name="Swaminathan K."/>
            <person name="Moose S.P."/>
            <person name="Guerrero-Gonzalez M.L."/>
            <person name="Marino-Ramirez L."/>
            <person name="Landsman D."/>
            <person name="Rodriguez-Kessler M."/>
            <person name="Delgado-Sanchez P."/>
        </authorList>
    </citation>
    <scope>NUCLEOTIDE SEQUENCE</scope>
    <source>
        <tissue evidence="1">Cladode</tissue>
    </source>
</reference>
<accession>A0A7C9CMU3</accession>
<reference evidence="1" key="1">
    <citation type="journal article" date="2013" name="J. Plant Res.">
        <title>Effect of fungi and light on seed germination of three Opuntia species from semiarid lands of central Mexico.</title>
        <authorList>
            <person name="Delgado-Sanchez P."/>
            <person name="Jimenez-Bremont J.F."/>
            <person name="Guerrero-Gonzalez Mde L."/>
            <person name="Flores J."/>
        </authorList>
    </citation>
    <scope>NUCLEOTIDE SEQUENCE</scope>
    <source>
        <tissue evidence="1">Cladode</tissue>
    </source>
</reference>
<name>A0A7C9CMU3_OPUST</name>
<protein>
    <submittedName>
        <fullName evidence="1">Uncharacterized protein</fullName>
    </submittedName>
</protein>
<proteinExistence type="predicted"/>